<evidence type="ECO:0000313" key="4">
    <source>
        <dbReference type="EMBL" id="MQX36049.1"/>
    </source>
</evidence>
<dbReference type="Proteomes" id="UP000434582">
    <property type="component" value="Unassembled WGS sequence"/>
</dbReference>
<accession>A0A7X1ZDI1</accession>
<evidence type="ECO:0000256" key="2">
    <source>
        <dbReference type="PROSITE-ProRule" id="PRU00703"/>
    </source>
</evidence>
<protein>
    <submittedName>
        <fullName evidence="4">CBS domain-containing protein</fullName>
    </submittedName>
</protein>
<dbReference type="PANTHER" id="PTHR43080:SF2">
    <property type="entry name" value="CBS DOMAIN-CONTAINING PROTEIN"/>
    <property type="match status" value="1"/>
</dbReference>
<dbReference type="AlphaFoldDB" id="A0A7X1ZDI1"/>
<gene>
    <name evidence="4" type="ORF">GHC57_05905</name>
</gene>
<sequence>MSARQPYRPVREVMSDTPYMIDGMATVAEAVRMMRDKACSSLVIDKRHEHDEYGMIVIQDIADKVVALDRSPDRLNVYEIMSKPLIAVQADMDVKHAIRLLSRFRLSRAIVLDHGRLVGIATLRDLVLADLTGSTDITPAPLETT</sequence>
<dbReference type="InterPro" id="IPR051257">
    <property type="entry name" value="Diverse_CBS-Domain"/>
</dbReference>
<dbReference type="Gene3D" id="3.10.580.10">
    <property type="entry name" value="CBS-domain"/>
    <property type="match status" value="1"/>
</dbReference>
<dbReference type="SUPFAM" id="SSF54631">
    <property type="entry name" value="CBS-domain pair"/>
    <property type="match status" value="1"/>
</dbReference>
<dbReference type="RefSeq" id="WP_153342164.1">
    <property type="nucleotide sequence ID" value="NZ_WIVE01000012.1"/>
</dbReference>
<name>A0A7X1ZDI1_9PROT</name>
<evidence type="ECO:0000256" key="1">
    <source>
        <dbReference type="ARBA" id="ARBA00023122"/>
    </source>
</evidence>
<evidence type="ECO:0000313" key="5">
    <source>
        <dbReference type="Proteomes" id="UP000434582"/>
    </source>
</evidence>
<reference evidence="4 5" key="1">
    <citation type="submission" date="2019-10" db="EMBL/GenBank/DDBJ databases">
        <title>Draft whole-genome sequence of the purple nonsulfur photosynthetic bacterium Roseospira navarrensis DSM 15114.</title>
        <authorList>
            <person name="Kyndt J.A."/>
            <person name="Meyer T.E."/>
        </authorList>
    </citation>
    <scope>NUCLEOTIDE SEQUENCE [LARGE SCALE GENOMIC DNA]</scope>
    <source>
        <strain evidence="4 5">DSM 15114</strain>
    </source>
</reference>
<proteinExistence type="predicted"/>
<dbReference type="SMART" id="SM00116">
    <property type="entry name" value="CBS"/>
    <property type="match status" value="2"/>
</dbReference>
<evidence type="ECO:0000259" key="3">
    <source>
        <dbReference type="PROSITE" id="PS51371"/>
    </source>
</evidence>
<keyword evidence="1 2" id="KW-0129">CBS domain</keyword>
<dbReference type="InterPro" id="IPR046342">
    <property type="entry name" value="CBS_dom_sf"/>
</dbReference>
<dbReference type="PANTHER" id="PTHR43080">
    <property type="entry name" value="CBS DOMAIN-CONTAINING PROTEIN CBSX3, MITOCHONDRIAL"/>
    <property type="match status" value="1"/>
</dbReference>
<organism evidence="4 5">
    <name type="scientific">Roseospira navarrensis</name>
    <dbReference type="NCBI Taxonomy" id="140058"/>
    <lineage>
        <taxon>Bacteria</taxon>
        <taxon>Pseudomonadati</taxon>
        <taxon>Pseudomonadota</taxon>
        <taxon>Alphaproteobacteria</taxon>
        <taxon>Rhodospirillales</taxon>
        <taxon>Rhodospirillaceae</taxon>
        <taxon>Roseospira</taxon>
    </lineage>
</organism>
<dbReference type="EMBL" id="WIVE01000012">
    <property type="protein sequence ID" value="MQX36049.1"/>
    <property type="molecule type" value="Genomic_DNA"/>
</dbReference>
<dbReference type="OrthoDB" id="9771532at2"/>
<dbReference type="InterPro" id="IPR000644">
    <property type="entry name" value="CBS_dom"/>
</dbReference>
<feature type="domain" description="CBS" evidence="3">
    <location>
        <begin position="81"/>
        <end position="137"/>
    </location>
</feature>
<dbReference type="PROSITE" id="PS51371">
    <property type="entry name" value="CBS"/>
    <property type="match status" value="1"/>
</dbReference>
<dbReference type="Pfam" id="PF00571">
    <property type="entry name" value="CBS"/>
    <property type="match status" value="2"/>
</dbReference>
<keyword evidence="5" id="KW-1185">Reference proteome</keyword>
<comment type="caution">
    <text evidence="4">The sequence shown here is derived from an EMBL/GenBank/DDBJ whole genome shotgun (WGS) entry which is preliminary data.</text>
</comment>